<dbReference type="PROSITE" id="PS50885">
    <property type="entry name" value="HAMP"/>
    <property type="match status" value="1"/>
</dbReference>
<dbReference type="AlphaFoldDB" id="A0A147K5T6"/>
<dbReference type="Gene3D" id="3.30.450.20">
    <property type="entry name" value="PAS domain"/>
    <property type="match status" value="1"/>
</dbReference>
<dbReference type="SUPFAM" id="SSF55874">
    <property type="entry name" value="ATPase domain of HSP90 chaperone/DNA topoisomerase II/histidine kinase"/>
    <property type="match status" value="1"/>
</dbReference>
<dbReference type="InterPro" id="IPR050640">
    <property type="entry name" value="Bact_2-comp_sensor_kinase"/>
</dbReference>
<dbReference type="Pfam" id="PF06580">
    <property type="entry name" value="His_kinase"/>
    <property type="match status" value="1"/>
</dbReference>
<dbReference type="InterPro" id="IPR010559">
    <property type="entry name" value="Sig_transdc_His_kin_internal"/>
</dbReference>
<evidence type="ECO:0000256" key="2">
    <source>
        <dbReference type="ARBA" id="ARBA00022475"/>
    </source>
</evidence>
<comment type="caution">
    <text evidence="14">The sequence shown here is derived from an EMBL/GenBank/DDBJ whole genome shotgun (WGS) entry which is preliminary data.</text>
</comment>
<dbReference type="STRING" id="1150625.Q75_12955"/>
<dbReference type="PATRIC" id="fig|1150625.3.peg.2725"/>
<comment type="subcellular location">
    <subcellularLocation>
        <location evidence="1">Cell membrane</location>
        <topology evidence="1">Multi-pass membrane protein</topology>
    </subcellularLocation>
</comment>
<gene>
    <name evidence="14" type="ORF">Q75_12955</name>
</gene>
<evidence type="ECO:0000256" key="10">
    <source>
        <dbReference type="ARBA" id="ARBA00023012"/>
    </source>
</evidence>
<feature type="domain" description="HAMP" evidence="13">
    <location>
        <begin position="322"/>
        <end position="374"/>
    </location>
</feature>
<keyword evidence="10" id="KW-0902">Two-component regulatory system</keyword>
<evidence type="ECO:0000256" key="8">
    <source>
        <dbReference type="ARBA" id="ARBA00022840"/>
    </source>
</evidence>
<dbReference type="GO" id="GO:0005886">
    <property type="term" value="C:plasma membrane"/>
    <property type="evidence" value="ECO:0007669"/>
    <property type="project" value="UniProtKB-SubCell"/>
</dbReference>
<dbReference type="PANTHER" id="PTHR34220:SF11">
    <property type="entry name" value="SENSOR PROTEIN KINASE HPTS"/>
    <property type="match status" value="1"/>
</dbReference>
<dbReference type="GO" id="GO:0005524">
    <property type="term" value="F:ATP binding"/>
    <property type="evidence" value="ECO:0007669"/>
    <property type="project" value="UniProtKB-KW"/>
</dbReference>
<organism evidence="14 15">
    <name type="scientific">Bacillus coahuilensis p1.1.43</name>
    <dbReference type="NCBI Taxonomy" id="1150625"/>
    <lineage>
        <taxon>Bacteria</taxon>
        <taxon>Bacillati</taxon>
        <taxon>Bacillota</taxon>
        <taxon>Bacilli</taxon>
        <taxon>Bacillales</taxon>
        <taxon>Bacillaceae</taxon>
        <taxon>Bacillus</taxon>
    </lineage>
</organism>
<keyword evidence="9 12" id="KW-1133">Transmembrane helix</keyword>
<evidence type="ECO:0000313" key="14">
    <source>
        <dbReference type="EMBL" id="KUP05165.1"/>
    </source>
</evidence>
<proteinExistence type="predicted"/>
<keyword evidence="6" id="KW-0547">Nucleotide-binding</keyword>
<keyword evidence="2" id="KW-1003">Cell membrane</keyword>
<dbReference type="GO" id="GO:0000155">
    <property type="term" value="F:phosphorelay sensor kinase activity"/>
    <property type="evidence" value="ECO:0007669"/>
    <property type="project" value="InterPro"/>
</dbReference>
<protein>
    <recommendedName>
        <fullName evidence="13">HAMP domain-containing protein</fullName>
    </recommendedName>
</protein>
<keyword evidence="7" id="KW-0418">Kinase</keyword>
<dbReference type="EMBL" id="LDYG01000042">
    <property type="protein sequence ID" value="KUP05165.1"/>
    <property type="molecule type" value="Genomic_DNA"/>
</dbReference>
<dbReference type="InterPro" id="IPR003594">
    <property type="entry name" value="HATPase_dom"/>
</dbReference>
<keyword evidence="5 12" id="KW-0812">Transmembrane</keyword>
<evidence type="ECO:0000256" key="4">
    <source>
        <dbReference type="ARBA" id="ARBA00022679"/>
    </source>
</evidence>
<keyword evidence="11 12" id="KW-0472">Membrane</keyword>
<keyword evidence="4" id="KW-0808">Transferase</keyword>
<reference evidence="14 15" key="1">
    <citation type="journal article" date="2016" name="Front. Microbiol.">
        <title>Microevolution Analysis of Bacillus coahuilensis Unveils Differences in Phosphorus Acquisition Strategies and Their Regulation.</title>
        <authorList>
            <person name="Gomez-Lunar Z."/>
            <person name="Hernandez-Gonzalez I."/>
            <person name="Rodriguez-Torres M.D."/>
            <person name="Souza V."/>
            <person name="Olmedo-Alvarez G."/>
        </authorList>
    </citation>
    <scope>NUCLEOTIDE SEQUENCE [LARGE SCALE GENOMIC DNA]</scope>
    <source>
        <strain evidence="15">p1.1.43</strain>
    </source>
</reference>
<keyword evidence="8" id="KW-0067">ATP-binding</keyword>
<name>A0A147K5T6_9BACI</name>
<dbReference type="Proteomes" id="UP000074108">
    <property type="component" value="Unassembled WGS sequence"/>
</dbReference>
<evidence type="ECO:0000256" key="9">
    <source>
        <dbReference type="ARBA" id="ARBA00022989"/>
    </source>
</evidence>
<evidence type="ECO:0000256" key="1">
    <source>
        <dbReference type="ARBA" id="ARBA00004651"/>
    </source>
</evidence>
<keyword evidence="15" id="KW-1185">Reference proteome</keyword>
<dbReference type="InterPro" id="IPR036890">
    <property type="entry name" value="HATPase_C_sf"/>
</dbReference>
<dbReference type="Gene3D" id="1.10.8.500">
    <property type="entry name" value="HAMP domain in histidine kinase"/>
    <property type="match status" value="1"/>
</dbReference>
<dbReference type="PANTHER" id="PTHR34220">
    <property type="entry name" value="SENSOR HISTIDINE KINASE YPDA"/>
    <property type="match status" value="1"/>
</dbReference>
<dbReference type="SMART" id="SM00304">
    <property type="entry name" value="HAMP"/>
    <property type="match status" value="1"/>
</dbReference>
<dbReference type="CDD" id="cd18773">
    <property type="entry name" value="PDC1_HK_sensor"/>
    <property type="match status" value="1"/>
</dbReference>
<dbReference type="Pfam" id="PF02518">
    <property type="entry name" value="HATPase_c"/>
    <property type="match status" value="1"/>
</dbReference>
<dbReference type="Pfam" id="PF00672">
    <property type="entry name" value="HAMP"/>
    <property type="match status" value="1"/>
</dbReference>
<evidence type="ECO:0000256" key="11">
    <source>
        <dbReference type="ARBA" id="ARBA00023136"/>
    </source>
</evidence>
<evidence type="ECO:0000259" key="13">
    <source>
        <dbReference type="PROSITE" id="PS50885"/>
    </source>
</evidence>
<dbReference type="RefSeq" id="WP_059351599.1">
    <property type="nucleotide sequence ID" value="NZ_LDYG01000042.1"/>
</dbReference>
<dbReference type="Gene3D" id="3.30.565.10">
    <property type="entry name" value="Histidine kinase-like ATPase, C-terminal domain"/>
    <property type="match status" value="1"/>
</dbReference>
<evidence type="ECO:0000313" key="15">
    <source>
        <dbReference type="Proteomes" id="UP000074108"/>
    </source>
</evidence>
<dbReference type="InterPro" id="IPR003660">
    <property type="entry name" value="HAMP_dom"/>
</dbReference>
<sequence>MKSSIRRKMIFYLIVFTIIPLGMSMTITYFYTKNSVTNSFIQSSETLVQKGAEDIQHYLETITSIPFQLYTLRDFANVLTLGVEKNIDKSQLEIDRSLDNLYYSRDEIEQIHLYIENGQDSYSIYNYKLSSRGKLEELTKQPYYLRLKLATGLQTIIEPTHPIYSYNNRSTVDKNVKTPVLSFHQRLMDVPSNQFLGIVSIDITLKELMIIVERLYNEDTEDYYLLTTDGQMITTSVDDVESVDWLDTILEQEENHIHWSDEEFKGIMVYETFKVASDEWILVKRIPYYELHKDAREISYINLLILFFSLLIVEVGTLFISFKMTAPIKVLIQNMKRVEKGEFKVDFKSLGDDEFGELGHHFTSMVETIDELFVREYLLELRNKTNQLKVLQSQVNPHFLNNALQSIGTSSLKQGDQETYQLLMSLSKIMRYSMNNIEDFVTLREELEHSKAYLHLQKQRFKDRFTFDISVDDDILLSQLPKMTIQPIIENYFKHGLEQDERKGHLTISCKKWENKKWISIQDNGKGMNEQEIENLMVSLHSYNATEQENGIGLKNIYDRIKIYYGIDAEFKVEQNTTGGITVNIIVPISIEEESL</sequence>
<feature type="transmembrane region" description="Helical" evidence="12">
    <location>
        <begin position="300"/>
        <end position="322"/>
    </location>
</feature>
<accession>A0A147K5T6</accession>
<keyword evidence="3" id="KW-0597">Phosphoprotein</keyword>
<evidence type="ECO:0000256" key="7">
    <source>
        <dbReference type="ARBA" id="ARBA00022777"/>
    </source>
</evidence>
<dbReference type="SUPFAM" id="SSF158472">
    <property type="entry name" value="HAMP domain-like"/>
    <property type="match status" value="1"/>
</dbReference>
<dbReference type="CDD" id="cd06225">
    <property type="entry name" value="HAMP"/>
    <property type="match status" value="1"/>
</dbReference>
<evidence type="ECO:0000256" key="5">
    <source>
        <dbReference type="ARBA" id="ARBA00022692"/>
    </source>
</evidence>
<feature type="transmembrane region" description="Helical" evidence="12">
    <location>
        <begin position="9"/>
        <end position="31"/>
    </location>
</feature>
<evidence type="ECO:0000256" key="12">
    <source>
        <dbReference type="SAM" id="Phobius"/>
    </source>
</evidence>
<evidence type="ECO:0000256" key="6">
    <source>
        <dbReference type="ARBA" id="ARBA00022741"/>
    </source>
</evidence>
<evidence type="ECO:0000256" key="3">
    <source>
        <dbReference type="ARBA" id="ARBA00022553"/>
    </source>
</evidence>